<accession>A0A5K3EJI6</accession>
<name>A0A5K3EJI6_MESCO</name>
<proteinExistence type="predicted"/>
<dbReference type="InterPro" id="IPR050223">
    <property type="entry name" value="D-isomer_2-hydroxyacid_DH"/>
</dbReference>
<feature type="domain" description="D-isomer specific 2-hydroxyacid dehydrogenase catalytic" evidence="2">
    <location>
        <begin position="57"/>
        <end position="159"/>
    </location>
</feature>
<protein>
    <submittedName>
        <fullName evidence="3">2-Hacid_dh domain-containing protein</fullName>
    </submittedName>
</protein>
<dbReference type="GO" id="GO:0008465">
    <property type="term" value="F:hydroxypyruvate reductase (NADH) activity"/>
    <property type="evidence" value="ECO:0007669"/>
    <property type="project" value="TreeGrafter"/>
</dbReference>
<evidence type="ECO:0000259" key="2">
    <source>
        <dbReference type="Pfam" id="PF00389"/>
    </source>
</evidence>
<dbReference type="InterPro" id="IPR036291">
    <property type="entry name" value="NAD(P)-bd_dom_sf"/>
</dbReference>
<reference evidence="3" key="1">
    <citation type="submission" date="2019-11" db="UniProtKB">
        <authorList>
            <consortium name="WormBaseParasite"/>
        </authorList>
    </citation>
    <scope>IDENTIFICATION</scope>
</reference>
<dbReference type="SUPFAM" id="SSF52283">
    <property type="entry name" value="Formate/glycerate dehydrogenase catalytic domain-like"/>
    <property type="match status" value="1"/>
</dbReference>
<dbReference type="Pfam" id="PF00389">
    <property type="entry name" value="2-Hacid_dh"/>
    <property type="match status" value="1"/>
</dbReference>
<evidence type="ECO:0000313" key="3">
    <source>
        <dbReference type="WBParaSite" id="MCU_000734-RB"/>
    </source>
</evidence>
<dbReference type="InterPro" id="IPR006139">
    <property type="entry name" value="D-isomer_2_OHA_DH_cat_dom"/>
</dbReference>
<sequence length="205" mass="22471">PTPHTLHHTTRIPPREWIQIPSYCGAEARTTSHYNGDFSVIVSEANCRSCSRSGLKYEAWTGSGVPPRQHLLERVRGVKGLICHLGVKVDSELLNAAGANLKVVSTMSVGFDHLDLKELRARNIRIGYTPEILTDATAELTVSLLLTVSRRMREASETVSSGKWGSWEPFWMCGKGLNNSTVGIFGLGRIGKAVATRLAAFSPKR</sequence>
<dbReference type="GO" id="GO:0030267">
    <property type="term" value="F:glyoxylate reductase (NADPH) activity"/>
    <property type="evidence" value="ECO:0007669"/>
    <property type="project" value="TreeGrafter"/>
</dbReference>
<dbReference type="WBParaSite" id="MCU_000734-RB">
    <property type="protein sequence ID" value="MCU_000734-RB"/>
    <property type="gene ID" value="MCU_000734"/>
</dbReference>
<dbReference type="AlphaFoldDB" id="A0A5K3EJI6"/>
<dbReference type="PANTHER" id="PTHR10996:SF277">
    <property type="entry name" value="GLYOXYLATE REDUCTASE_HYDROXYPYRUVATE REDUCTASE"/>
    <property type="match status" value="1"/>
</dbReference>
<dbReference type="PANTHER" id="PTHR10996">
    <property type="entry name" value="2-HYDROXYACID DEHYDROGENASE-RELATED"/>
    <property type="match status" value="1"/>
</dbReference>
<dbReference type="Gene3D" id="3.40.50.720">
    <property type="entry name" value="NAD(P)-binding Rossmann-like Domain"/>
    <property type="match status" value="2"/>
</dbReference>
<evidence type="ECO:0000256" key="1">
    <source>
        <dbReference type="ARBA" id="ARBA00023002"/>
    </source>
</evidence>
<organism evidence="3">
    <name type="scientific">Mesocestoides corti</name>
    <name type="common">Flatworm</name>
    <dbReference type="NCBI Taxonomy" id="53468"/>
    <lineage>
        <taxon>Eukaryota</taxon>
        <taxon>Metazoa</taxon>
        <taxon>Spiralia</taxon>
        <taxon>Lophotrochozoa</taxon>
        <taxon>Platyhelminthes</taxon>
        <taxon>Cestoda</taxon>
        <taxon>Eucestoda</taxon>
        <taxon>Cyclophyllidea</taxon>
        <taxon>Mesocestoididae</taxon>
        <taxon>Mesocestoides</taxon>
    </lineage>
</organism>
<keyword evidence="1" id="KW-0560">Oxidoreductase</keyword>
<dbReference type="GO" id="GO:0005829">
    <property type="term" value="C:cytosol"/>
    <property type="evidence" value="ECO:0007669"/>
    <property type="project" value="TreeGrafter"/>
</dbReference>
<dbReference type="SUPFAM" id="SSF51735">
    <property type="entry name" value="NAD(P)-binding Rossmann-fold domains"/>
    <property type="match status" value="1"/>
</dbReference>
<dbReference type="GO" id="GO:0051287">
    <property type="term" value="F:NAD binding"/>
    <property type="evidence" value="ECO:0007669"/>
    <property type="project" value="InterPro"/>
</dbReference>